<feature type="domain" description="Methyltransferase FkbM" evidence="1">
    <location>
        <begin position="62"/>
        <end position="213"/>
    </location>
</feature>
<dbReference type="InterPro" id="IPR029063">
    <property type="entry name" value="SAM-dependent_MTases_sf"/>
</dbReference>
<evidence type="ECO:0000259" key="1">
    <source>
        <dbReference type="Pfam" id="PF05050"/>
    </source>
</evidence>
<dbReference type="GO" id="GO:0008168">
    <property type="term" value="F:methyltransferase activity"/>
    <property type="evidence" value="ECO:0007669"/>
    <property type="project" value="UniProtKB-KW"/>
</dbReference>
<proteinExistence type="predicted"/>
<dbReference type="EMBL" id="JBHULV010000014">
    <property type="protein sequence ID" value="MFD2731047.1"/>
    <property type="molecule type" value="Genomic_DNA"/>
</dbReference>
<dbReference type="GO" id="GO:0032259">
    <property type="term" value="P:methylation"/>
    <property type="evidence" value="ECO:0007669"/>
    <property type="project" value="UniProtKB-KW"/>
</dbReference>
<keyword evidence="3" id="KW-1185">Reference proteome</keyword>
<dbReference type="SUPFAM" id="SSF53335">
    <property type="entry name" value="S-adenosyl-L-methionine-dependent methyltransferases"/>
    <property type="match status" value="1"/>
</dbReference>
<keyword evidence="2" id="KW-0489">Methyltransferase</keyword>
<dbReference type="RefSeq" id="WP_379041856.1">
    <property type="nucleotide sequence ID" value="NZ_JBHSKW010000018.1"/>
</dbReference>
<dbReference type="Gene3D" id="3.40.50.150">
    <property type="entry name" value="Vaccinia Virus protein VP39"/>
    <property type="match status" value="1"/>
</dbReference>
<dbReference type="Proteomes" id="UP001597546">
    <property type="component" value="Unassembled WGS sequence"/>
</dbReference>
<reference evidence="3" key="1">
    <citation type="journal article" date="2019" name="Int. J. Syst. Evol. Microbiol.">
        <title>The Global Catalogue of Microorganisms (GCM) 10K type strain sequencing project: providing services to taxonomists for standard genome sequencing and annotation.</title>
        <authorList>
            <consortium name="The Broad Institute Genomics Platform"/>
            <consortium name="The Broad Institute Genome Sequencing Center for Infectious Disease"/>
            <person name="Wu L."/>
            <person name="Ma J."/>
        </authorList>
    </citation>
    <scope>NUCLEOTIDE SEQUENCE [LARGE SCALE GENOMIC DNA]</scope>
    <source>
        <strain evidence="3">KCTC 42456</strain>
    </source>
</reference>
<evidence type="ECO:0000313" key="3">
    <source>
        <dbReference type="Proteomes" id="UP001597546"/>
    </source>
</evidence>
<comment type="caution">
    <text evidence="2">The sequence shown here is derived from an EMBL/GenBank/DDBJ whole genome shotgun (WGS) entry which is preliminary data.</text>
</comment>
<accession>A0ABW5TP53</accession>
<sequence>MDSGFLFRRLGFLVPCLLRLSGNASIKLNDKHKISSFQDVFLNPFYWDALFKINFVPKNIFDLGANFGLFSSLCNQVFAYKYEPQKIDYVLVEANKSLIKKLEENMSSLTPNCFYTIRHGAAGPKENIFFSADKKNLLASKISKNGIEVPFIDFNLLEKPELLKIDIEGAEDLLFENYFDWVKAAKAIIIEFHYDGEKLATHILKLSNAGFELQLDKLEESGYRNQLWVQKGF</sequence>
<gene>
    <name evidence="2" type="ORF">ACFSSE_04960</name>
</gene>
<dbReference type="Pfam" id="PF05050">
    <property type="entry name" value="Methyltransf_21"/>
    <property type="match status" value="1"/>
</dbReference>
<protein>
    <submittedName>
        <fullName evidence="2">FkbM family methyltransferase</fullName>
    </submittedName>
</protein>
<organism evidence="2 3">
    <name type="scientific">Pedobacter alpinus</name>
    <dbReference type="NCBI Taxonomy" id="1590643"/>
    <lineage>
        <taxon>Bacteria</taxon>
        <taxon>Pseudomonadati</taxon>
        <taxon>Bacteroidota</taxon>
        <taxon>Sphingobacteriia</taxon>
        <taxon>Sphingobacteriales</taxon>
        <taxon>Sphingobacteriaceae</taxon>
        <taxon>Pedobacter</taxon>
    </lineage>
</organism>
<dbReference type="InterPro" id="IPR006342">
    <property type="entry name" value="FkbM_mtfrase"/>
</dbReference>
<dbReference type="NCBIfam" id="TIGR01444">
    <property type="entry name" value="fkbM_fam"/>
    <property type="match status" value="1"/>
</dbReference>
<keyword evidence="2" id="KW-0808">Transferase</keyword>
<evidence type="ECO:0000313" key="2">
    <source>
        <dbReference type="EMBL" id="MFD2731047.1"/>
    </source>
</evidence>
<name>A0ABW5TP53_9SPHI</name>